<feature type="transmembrane region" description="Helical" evidence="1">
    <location>
        <begin position="156"/>
        <end position="178"/>
    </location>
</feature>
<dbReference type="PANTHER" id="PTHR40465">
    <property type="entry name" value="CHROMOSOME 1, WHOLE GENOME SHOTGUN SEQUENCE"/>
    <property type="match status" value="1"/>
</dbReference>
<keyword evidence="4" id="KW-1185">Reference proteome</keyword>
<feature type="transmembrane region" description="Helical" evidence="1">
    <location>
        <begin position="198"/>
        <end position="220"/>
    </location>
</feature>
<dbReference type="PANTHER" id="PTHR40465:SF1">
    <property type="entry name" value="DUF6534 DOMAIN-CONTAINING PROTEIN"/>
    <property type="match status" value="1"/>
</dbReference>
<feature type="transmembrane region" description="Helical" evidence="1">
    <location>
        <begin position="119"/>
        <end position="136"/>
    </location>
</feature>
<dbReference type="EMBL" id="KN837276">
    <property type="protein sequence ID" value="KIJ29746.1"/>
    <property type="molecule type" value="Genomic_DNA"/>
</dbReference>
<accession>A0A0C9UWP8</accession>
<dbReference type="Pfam" id="PF20152">
    <property type="entry name" value="DUF6534"/>
    <property type="match status" value="1"/>
</dbReference>
<dbReference type="HOGENOM" id="CLU_046025_2_0_1"/>
<protein>
    <recommendedName>
        <fullName evidence="2">DUF6534 domain-containing protein</fullName>
    </recommendedName>
</protein>
<keyword evidence="1" id="KW-0812">Transmembrane</keyword>
<sequence length="346" mass="38004">MPGSVVLLFGPMLIGAWLNAILYGILVLQIFMYLQTFKKEATWMRYFVLYLLVVETLNTGFNLGIVYEPLVQRYGTERATTRVPVMLETEPIMTVLIASPVQLFIAWRIKIISGSRRMAALISFFAIASFAGGIVGTVESAIKTDYSQLQEFKGAVITWLIAAAAADILITGTLVYSLHKRKTGNSYSDAMVNRIIRLTLQTGALTALFATADVVLFLAVPHTTLNFIWDFPLCKLYTNALLSTLNARAGWSNLNGQPHPNNVLFGTPAVEGNINSDYKHRRSIYTSTTIELKVPTQQSMKDVTMPDDSISMKYELPDLEAGGASEMSATVKEVESSLAGSSSSAF</sequence>
<dbReference type="Proteomes" id="UP000054279">
    <property type="component" value="Unassembled WGS sequence"/>
</dbReference>
<dbReference type="OrthoDB" id="3265526at2759"/>
<keyword evidence="1" id="KW-0472">Membrane</keyword>
<evidence type="ECO:0000313" key="3">
    <source>
        <dbReference type="EMBL" id="KIJ29746.1"/>
    </source>
</evidence>
<organism evidence="3 4">
    <name type="scientific">Sphaerobolus stellatus (strain SS14)</name>
    <dbReference type="NCBI Taxonomy" id="990650"/>
    <lineage>
        <taxon>Eukaryota</taxon>
        <taxon>Fungi</taxon>
        <taxon>Dikarya</taxon>
        <taxon>Basidiomycota</taxon>
        <taxon>Agaricomycotina</taxon>
        <taxon>Agaricomycetes</taxon>
        <taxon>Phallomycetidae</taxon>
        <taxon>Geastrales</taxon>
        <taxon>Sphaerobolaceae</taxon>
        <taxon>Sphaerobolus</taxon>
    </lineage>
</organism>
<feature type="transmembrane region" description="Helical" evidence="1">
    <location>
        <begin position="91"/>
        <end position="107"/>
    </location>
</feature>
<feature type="domain" description="DUF6534" evidence="2">
    <location>
        <begin position="163"/>
        <end position="249"/>
    </location>
</feature>
<gene>
    <name evidence="3" type="ORF">M422DRAFT_268779</name>
</gene>
<name>A0A0C9UWP8_SPHS4</name>
<dbReference type="InterPro" id="IPR045339">
    <property type="entry name" value="DUF6534"/>
</dbReference>
<feature type="transmembrane region" description="Helical" evidence="1">
    <location>
        <begin position="46"/>
        <end position="67"/>
    </location>
</feature>
<feature type="transmembrane region" description="Helical" evidence="1">
    <location>
        <begin position="12"/>
        <end position="34"/>
    </location>
</feature>
<evidence type="ECO:0000259" key="2">
    <source>
        <dbReference type="Pfam" id="PF20152"/>
    </source>
</evidence>
<evidence type="ECO:0000256" key="1">
    <source>
        <dbReference type="SAM" id="Phobius"/>
    </source>
</evidence>
<evidence type="ECO:0000313" key="4">
    <source>
        <dbReference type="Proteomes" id="UP000054279"/>
    </source>
</evidence>
<keyword evidence="1" id="KW-1133">Transmembrane helix</keyword>
<proteinExistence type="predicted"/>
<reference evidence="3 4" key="1">
    <citation type="submission" date="2014-06" db="EMBL/GenBank/DDBJ databases">
        <title>Evolutionary Origins and Diversification of the Mycorrhizal Mutualists.</title>
        <authorList>
            <consortium name="DOE Joint Genome Institute"/>
            <consortium name="Mycorrhizal Genomics Consortium"/>
            <person name="Kohler A."/>
            <person name="Kuo A."/>
            <person name="Nagy L.G."/>
            <person name="Floudas D."/>
            <person name="Copeland A."/>
            <person name="Barry K.W."/>
            <person name="Cichocki N."/>
            <person name="Veneault-Fourrey C."/>
            <person name="LaButti K."/>
            <person name="Lindquist E.A."/>
            <person name="Lipzen A."/>
            <person name="Lundell T."/>
            <person name="Morin E."/>
            <person name="Murat C."/>
            <person name="Riley R."/>
            <person name="Ohm R."/>
            <person name="Sun H."/>
            <person name="Tunlid A."/>
            <person name="Henrissat B."/>
            <person name="Grigoriev I.V."/>
            <person name="Hibbett D.S."/>
            <person name="Martin F."/>
        </authorList>
    </citation>
    <scope>NUCLEOTIDE SEQUENCE [LARGE SCALE GENOMIC DNA]</scope>
    <source>
        <strain evidence="3 4">SS14</strain>
    </source>
</reference>
<dbReference type="AlphaFoldDB" id="A0A0C9UWP8"/>